<dbReference type="Gene3D" id="3.10.450.620">
    <property type="entry name" value="JHP933, nucleotidyltransferase-like core domain"/>
    <property type="match status" value="1"/>
</dbReference>
<dbReference type="KEGG" id="mpg:Theba_1161"/>
<protein>
    <recommendedName>
        <fullName evidence="3">Nucleotidyl transferase AbiEii/AbiGii toxin family protein</fullName>
    </recommendedName>
</protein>
<dbReference type="EMBL" id="CP003532">
    <property type="protein sequence ID" value="AFK06859.1"/>
    <property type="molecule type" value="Genomic_DNA"/>
</dbReference>
<dbReference type="InterPro" id="IPR014942">
    <property type="entry name" value="AbiEii"/>
</dbReference>
<dbReference type="AlphaFoldDB" id="I2F4K6"/>
<evidence type="ECO:0008006" key="3">
    <source>
        <dbReference type="Google" id="ProtNLM"/>
    </source>
</evidence>
<reference evidence="1 2" key="1">
    <citation type="journal article" date="2012" name="Genome Biol. Evol.">
        <title>Genome Sequence of the Mesophilic Thermotogales Bacterium Mesotoga prima MesG1.Ag.4.2 Reveals the Largest Thermotogales Genome To Date.</title>
        <authorList>
            <person name="Zhaxybayeva O."/>
            <person name="Swithers K.S."/>
            <person name="Foght J."/>
            <person name="Green A.G."/>
            <person name="Bruce D."/>
            <person name="Detter C."/>
            <person name="Han S."/>
            <person name="Teshima H."/>
            <person name="Han J."/>
            <person name="Woyke T."/>
            <person name="Pitluck S."/>
            <person name="Nolan M."/>
            <person name="Ivanova N."/>
            <person name="Pati A."/>
            <person name="Land M.L."/>
            <person name="Dlutek M."/>
            <person name="Doolittle W.F."/>
            <person name="Noll K.M."/>
            <person name="Nesbo C.L."/>
        </authorList>
    </citation>
    <scope>NUCLEOTIDE SEQUENCE [LARGE SCALE GENOMIC DNA]</scope>
    <source>
        <strain evidence="2">mesG1.Ag.4.2</strain>
    </source>
</reference>
<evidence type="ECO:0000313" key="1">
    <source>
        <dbReference type="EMBL" id="AFK06859.1"/>
    </source>
</evidence>
<dbReference type="HOGENOM" id="CLU_066201_0_0_0"/>
<evidence type="ECO:0000313" key="2">
    <source>
        <dbReference type="Proteomes" id="UP000002881"/>
    </source>
</evidence>
<dbReference type="GeneID" id="87106979"/>
<organism evidence="1 2">
    <name type="scientific">Mesotoga prima MesG1.Ag.4.2</name>
    <dbReference type="NCBI Taxonomy" id="660470"/>
    <lineage>
        <taxon>Bacteria</taxon>
        <taxon>Thermotogati</taxon>
        <taxon>Thermotogota</taxon>
        <taxon>Thermotogae</taxon>
        <taxon>Kosmotogales</taxon>
        <taxon>Kosmotogaceae</taxon>
        <taxon>Mesotoga</taxon>
    </lineage>
</organism>
<accession>I2F4K6</accession>
<dbReference type="eggNOG" id="COG2253">
    <property type="taxonomic scope" value="Bacteria"/>
</dbReference>
<name>I2F4K6_9BACT</name>
<dbReference type="STRING" id="660470.Theba_1161"/>
<dbReference type="Pfam" id="PF08843">
    <property type="entry name" value="AbiEii"/>
    <property type="match status" value="1"/>
</dbReference>
<sequence>MYRIANETSSNLRAIFGNTATRRGISPAIIEKDFWVCFLLEVLFHHSKYSKHYAFKGGTSLSKVYKAIERFSEDINLIVDWRLLGYSLTQPWESRSRTKQESFNQEAALRTERFVATEFVPSLEESLSSFIKDFDLHVDPDDSQTVLFRYPQIFADQSLLQEIRLEIGPLAAWSPSGDKPITPYAAEEFPKAFRMPSTLVRTVEAKRTFWEKATILHREANRKNGRLPLRYSRHYYDLHMLCNTSIKREALEDIELLYKVVAFKDKFFHCAWAKYEEALPATLRLVPPNNVLKKLEEDFEKMKPMIFGSVPSFEQILATLREFEQEMRTR</sequence>
<dbReference type="Proteomes" id="UP000002881">
    <property type="component" value="Chromosome"/>
</dbReference>
<dbReference type="RefSeq" id="WP_014730848.1">
    <property type="nucleotide sequence ID" value="NC_017934.1"/>
</dbReference>
<proteinExistence type="predicted"/>
<gene>
    <name evidence="1" type="ORF">Theba_1161</name>
</gene>
<keyword evidence="2" id="KW-1185">Reference proteome</keyword>